<gene>
    <name evidence="1" type="ORF">JETT_0996</name>
</gene>
<dbReference type="Proteomes" id="UP000319783">
    <property type="component" value="Unassembled WGS sequence"/>
</dbReference>
<dbReference type="AlphaFoldDB" id="A0A533QD24"/>
<accession>A0A533QD24</accession>
<evidence type="ECO:0000313" key="1">
    <source>
        <dbReference type="EMBL" id="TLD42653.1"/>
    </source>
</evidence>
<proteinExistence type="predicted"/>
<reference evidence="1 2" key="1">
    <citation type="submission" date="2019-04" db="EMBL/GenBank/DDBJ databases">
        <title>Genome of a novel bacterium Candidatus Jettenia ecosi reconstructed from metagenome of an anammox bioreactor.</title>
        <authorList>
            <person name="Mardanov A.V."/>
            <person name="Beletsky A.V."/>
            <person name="Ravin N.V."/>
            <person name="Botchkova E.A."/>
            <person name="Litti Y.V."/>
            <person name="Nozhevnikova A.N."/>
        </authorList>
    </citation>
    <scope>NUCLEOTIDE SEQUENCE [LARGE SCALE GENOMIC DNA]</scope>
    <source>
        <strain evidence="1">J2</strain>
    </source>
</reference>
<organism evidence="1 2">
    <name type="scientific">Candidatus Jettenia ecosi</name>
    <dbReference type="NCBI Taxonomy" id="2494326"/>
    <lineage>
        <taxon>Bacteria</taxon>
        <taxon>Pseudomonadati</taxon>
        <taxon>Planctomycetota</taxon>
        <taxon>Candidatus Brocadiia</taxon>
        <taxon>Candidatus Brocadiales</taxon>
        <taxon>Candidatus Brocadiaceae</taxon>
        <taxon>Candidatus Jettenia</taxon>
    </lineage>
</organism>
<sequence>MQKELAWYGGDGAYDKRKVYDSCIRREIPTIRIPPGRNVKI</sequence>
<name>A0A533QD24_9BACT</name>
<protein>
    <submittedName>
        <fullName evidence="1">Uncharacterized protein</fullName>
    </submittedName>
</protein>
<evidence type="ECO:0000313" key="2">
    <source>
        <dbReference type="Proteomes" id="UP000319783"/>
    </source>
</evidence>
<dbReference type="EMBL" id="SULG01000015">
    <property type="protein sequence ID" value="TLD42653.1"/>
    <property type="molecule type" value="Genomic_DNA"/>
</dbReference>
<comment type="caution">
    <text evidence="1">The sequence shown here is derived from an EMBL/GenBank/DDBJ whole genome shotgun (WGS) entry which is preliminary data.</text>
</comment>